<dbReference type="PANTHER" id="PTHR43431:SF7">
    <property type="entry name" value="OXIDOREDUCTASE, SHORT CHAIN DEHYDROGENASE_REDUCTASE FAMILY (AFU_ORTHOLOGUE AFUA_5G14000)"/>
    <property type="match status" value="1"/>
</dbReference>
<proteinExistence type="predicted"/>
<accession>A0A176YQ40</accession>
<protein>
    <submittedName>
        <fullName evidence="1">Glucose 1-dehydrogenase</fullName>
    </submittedName>
</protein>
<dbReference type="STRING" id="1505087.AYJ54_14905"/>
<reference evidence="1 2" key="1">
    <citation type="submission" date="2016-03" db="EMBL/GenBank/DDBJ databases">
        <title>Draft Genome Sequence of the Strain BR 10245 (Bradyrhizobium sp.) isolated from nodules of Centrolobium paraense.</title>
        <authorList>
            <person name="Simoes-Araujo J.L.Sr."/>
            <person name="Barauna A.C."/>
            <person name="Silva K."/>
            <person name="Zilli J.E."/>
        </authorList>
    </citation>
    <scope>NUCLEOTIDE SEQUENCE [LARGE SCALE GENOMIC DNA]</scope>
    <source>
        <strain evidence="1 2">BR 10245</strain>
    </source>
</reference>
<dbReference type="SUPFAM" id="SSF51735">
    <property type="entry name" value="NAD(P)-binding Rossmann-fold domains"/>
    <property type="match status" value="1"/>
</dbReference>
<dbReference type="Pfam" id="PF00106">
    <property type="entry name" value="adh_short"/>
    <property type="match status" value="1"/>
</dbReference>
<dbReference type="Gene3D" id="3.40.50.720">
    <property type="entry name" value="NAD(P)-binding Rossmann-like Domain"/>
    <property type="match status" value="1"/>
</dbReference>
<name>A0A176YQ40_9BRAD</name>
<keyword evidence="2" id="KW-1185">Reference proteome</keyword>
<gene>
    <name evidence="1" type="ORF">AYJ54_14905</name>
</gene>
<dbReference type="AlphaFoldDB" id="A0A176YQ40"/>
<evidence type="ECO:0000313" key="2">
    <source>
        <dbReference type="Proteomes" id="UP000076959"/>
    </source>
</evidence>
<dbReference type="PRINTS" id="PR00081">
    <property type="entry name" value="GDHRDH"/>
</dbReference>
<dbReference type="PANTHER" id="PTHR43431">
    <property type="entry name" value="OXIDOREDUCTASE, SHORT CHAIN DEHYDROGENASE/REDUCTASE FAMILY (AFU_ORTHOLOGUE AFUA_5G14000)"/>
    <property type="match status" value="1"/>
</dbReference>
<dbReference type="InterPro" id="IPR002347">
    <property type="entry name" value="SDR_fam"/>
</dbReference>
<dbReference type="Proteomes" id="UP000076959">
    <property type="component" value="Unassembled WGS sequence"/>
</dbReference>
<dbReference type="RefSeq" id="WP_063701266.1">
    <property type="nucleotide sequence ID" value="NZ_LUUB01000062.1"/>
</dbReference>
<evidence type="ECO:0000313" key="1">
    <source>
        <dbReference type="EMBL" id="OAF08390.1"/>
    </source>
</evidence>
<organism evidence="1 2">
    <name type="scientific">Bradyrhizobium centrolobii</name>
    <dbReference type="NCBI Taxonomy" id="1505087"/>
    <lineage>
        <taxon>Bacteria</taxon>
        <taxon>Pseudomonadati</taxon>
        <taxon>Pseudomonadota</taxon>
        <taxon>Alphaproteobacteria</taxon>
        <taxon>Hyphomicrobiales</taxon>
        <taxon>Nitrobacteraceae</taxon>
        <taxon>Bradyrhizobium</taxon>
    </lineage>
</organism>
<dbReference type="InterPro" id="IPR036291">
    <property type="entry name" value="NAD(P)-bd_dom_sf"/>
</dbReference>
<sequence length="236" mass="25189">MKTAIVIGVGPDRGLGAQLCKRFAADGLKVIVAGRTLSALQAIVRDIEQAGGAAVPFVADATKEADIVALFDAAGEEPDLAIYNAGNNTPGRITEMEADYFEKAWRVICFGGFLFGREAVRRMAPKKTGTLLFTGASASLRGRSGFGAFNSAKAGLRTLAQAMAKEYAPDGIHVGHVVVDGAIGGDKIMTRFPDAASRQDSLISIEGIADAFAFLYRQPERAWSFELDVRTSKEKW</sequence>
<dbReference type="EMBL" id="LUUB01000062">
    <property type="protein sequence ID" value="OAF08390.1"/>
    <property type="molecule type" value="Genomic_DNA"/>
</dbReference>
<dbReference type="OrthoDB" id="5513072at2"/>
<comment type="caution">
    <text evidence="1">The sequence shown here is derived from an EMBL/GenBank/DDBJ whole genome shotgun (WGS) entry which is preliminary data.</text>
</comment>